<evidence type="ECO:0008006" key="3">
    <source>
        <dbReference type="Google" id="ProtNLM"/>
    </source>
</evidence>
<dbReference type="GO" id="GO:0047355">
    <property type="term" value="F:CDP-glycerol glycerophosphotransferase activity"/>
    <property type="evidence" value="ECO:0007669"/>
    <property type="project" value="InterPro"/>
</dbReference>
<dbReference type="Pfam" id="PF04464">
    <property type="entry name" value="Glyphos_transf"/>
    <property type="match status" value="1"/>
</dbReference>
<dbReference type="InterPro" id="IPR043148">
    <property type="entry name" value="TagF_C"/>
</dbReference>
<accession>A0A1F7X131</accession>
<dbReference type="InterPro" id="IPR007554">
    <property type="entry name" value="Glycerophosphate_synth"/>
</dbReference>
<dbReference type="Gene3D" id="3.40.50.12580">
    <property type="match status" value="1"/>
</dbReference>
<evidence type="ECO:0000313" key="1">
    <source>
        <dbReference type="EMBL" id="OGM08613.1"/>
    </source>
</evidence>
<dbReference type="EMBL" id="MGFH01000006">
    <property type="protein sequence ID" value="OGM08613.1"/>
    <property type="molecule type" value="Genomic_DNA"/>
</dbReference>
<gene>
    <name evidence="1" type="ORF">A2008_07535</name>
</gene>
<sequence length="396" mass="45898">MFKAIFNFIREIKDCLRLFSKESEKARRIVFYSESDIYFQYYEGIIDELLSRGGEDIEIAYVTSDINDSIFRRAENKEKYGRLKVFYINNLLSVAMVYFDSKVFVMTMPDLGNFHIKRSINAVHYIYAFHAIGSTHLQYRRGAFDHYDAVFCVGEHHVKELRKAEEIYGAAPKTLIECGYHRLEKIWLDHCGMKEAGSVDAKIGEKTVMIAPTWSKDNILDSCVYKIIDALKGDRELAVVIRPHPEYIKRYPEKVAKIRDYIAGADNFSLESDMLKDENLHKADVLITDWSGIYLEYAPGTERPVLFIDTPCRIDNAEYEKLGIPPMELTLRPLCGRILQLNDISGIRAEICDLIDNREKYREEIVRIRGEYVFNFPGSSKIAADYILRKVKNIDL</sequence>
<reference evidence="1 2" key="1">
    <citation type="journal article" date="2016" name="Nat. Commun.">
        <title>Thousands of microbial genomes shed light on interconnected biogeochemical processes in an aquifer system.</title>
        <authorList>
            <person name="Anantharaman K."/>
            <person name="Brown C.T."/>
            <person name="Hug L.A."/>
            <person name="Sharon I."/>
            <person name="Castelle C.J."/>
            <person name="Probst A.J."/>
            <person name="Thomas B.C."/>
            <person name="Singh A."/>
            <person name="Wilkins M.J."/>
            <person name="Karaoz U."/>
            <person name="Brodie E.L."/>
            <person name="Williams K.H."/>
            <person name="Hubbard S.S."/>
            <person name="Banfield J.F."/>
        </authorList>
    </citation>
    <scope>NUCLEOTIDE SEQUENCE [LARGE SCALE GENOMIC DNA]</scope>
</reference>
<dbReference type="GO" id="GO:0016020">
    <property type="term" value="C:membrane"/>
    <property type="evidence" value="ECO:0007669"/>
    <property type="project" value="InterPro"/>
</dbReference>
<dbReference type="STRING" id="1817813.A2008_07535"/>
<dbReference type="SUPFAM" id="SSF53756">
    <property type="entry name" value="UDP-Glycosyltransferase/glycogen phosphorylase"/>
    <property type="match status" value="1"/>
</dbReference>
<proteinExistence type="predicted"/>
<name>A0A1F7X131_9BACT</name>
<comment type="caution">
    <text evidence="1">The sequence shown here is derived from an EMBL/GenBank/DDBJ whole genome shotgun (WGS) entry which is preliminary data.</text>
</comment>
<dbReference type="AlphaFoldDB" id="A0A1F7X131"/>
<evidence type="ECO:0000313" key="2">
    <source>
        <dbReference type="Proteomes" id="UP000178735"/>
    </source>
</evidence>
<dbReference type="Proteomes" id="UP000178735">
    <property type="component" value="Unassembled WGS sequence"/>
</dbReference>
<protein>
    <recommendedName>
        <fullName evidence="3">CDP-glycerol--glycerophosphate glycerophosphotransferase</fullName>
    </recommendedName>
</protein>
<organism evidence="1 2">
    <name type="scientific">Candidatus Wallbacteria bacterium GWC2_49_35</name>
    <dbReference type="NCBI Taxonomy" id="1817813"/>
    <lineage>
        <taxon>Bacteria</taxon>
        <taxon>Candidatus Walliibacteriota</taxon>
    </lineage>
</organism>